<proteinExistence type="predicted"/>
<dbReference type="OrthoDB" id="2015253at2759"/>
<accession>K0RVX6</accession>
<dbReference type="Pfam" id="PF08502">
    <property type="entry name" value="LeuA_dimer"/>
    <property type="match status" value="1"/>
</dbReference>
<dbReference type="InterPro" id="IPR013709">
    <property type="entry name" value="2-isopropylmalate_synth_dimer"/>
</dbReference>
<protein>
    <recommendedName>
        <fullName evidence="2">2-isopropylmalate synthase LeuA allosteric (dimerisation) domain-containing protein</fullName>
    </recommendedName>
</protein>
<dbReference type="Gene3D" id="3.30.160.270">
    <property type="match status" value="1"/>
</dbReference>
<dbReference type="EMBL" id="AGNL01026567">
    <property type="protein sequence ID" value="EJK57968.1"/>
    <property type="molecule type" value="Genomic_DNA"/>
</dbReference>
<name>K0RVX6_THAOC</name>
<dbReference type="AlphaFoldDB" id="K0RVX6"/>
<dbReference type="InterPro" id="IPR036230">
    <property type="entry name" value="LeuA_allosteric_dom_sf"/>
</dbReference>
<feature type="domain" description="2-isopropylmalate synthase LeuA allosteric (dimerisation)" evidence="2">
    <location>
        <begin position="10"/>
        <end position="38"/>
    </location>
</feature>
<dbReference type="SUPFAM" id="SSF110921">
    <property type="entry name" value="2-isopropylmalate synthase LeuA, allosteric (dimerisation) domain"/>
    <property type="match status" value="1"/>
</dbReference>
<sequence length="74" mass="7867">MDAQTSQLREKKFSGSGSDTDIITSSARAYVSALNKLLTWKIRRMANGDALPVDTTGVANAIAIDGEKPVVVTN</sequence>
<comment type="caution">
    <text evidence="3">The sequence shown here is derived from an EMBL/GenBank/DDBJ whole genome shotgun (WGS) entry which is preliminary data.</text>
</comment>
<dbReference type="GO" id="GO:0003852">
    <property type="term" value="F:2-isopropylmalate synthase activity"/>
    <property type="evidence" value="ECO:0007669"/>
    <property type="project" value="InterPro"/>
</dbReference>
<dbReference type="Proteomes" id="UP000266841">
    <property type="component" value="Unassembled WGS sequence"/>
</dbReference>
<reference evidence="3 4" key="1">
    <citation type="journal article" date="2012" name="Genome Biol.">
        <title>Genome and low-iron response of an oceanic diatom adapted to chronic iron limitation.</title>
        <authorList>
            <person name="Lommer M."/>
            <person name="Specht M."/>
            <person name="Roy A.S."/>
            <person name="Kraemer L."/>
            <person name="Andreson R."/>
            <person name="Gutowska M.A."/>
            <person name="Wolf J."/>
            <person name="Bergner S.V."/>
            <person name="Schilhabel M.B."/>
            <person name="Klostermeier U.C."/>
            <person name="Beiko R.G."/>
            <person name="Rosenstiel P."/>
            <person name="Hippler M."/>
            <person name="Laroche J."/>
        </authorList>
    </citation>
    <scope>NUCLEOTIDE SEQUENCE [LARGE SCALE GENOMIC DNA]</scope>
    <source>
        <strain evidence="3 4">CCMP1005</strain>
    </source>
</reference>
<keyword evidence="1" id="KW-0808">Transferase</keyword>
<gene>
    <name evidence="3" type="ORF">THAOC_21944</name>
</gene>
<evidence type="ECO:0000256" key="1">
    <source>
        <dbReference type="ARBA" id="ARBA00022679"/>
    </source>
</evidence>
<evidence type="ECO:0000313" key="4">
    <source>
        <dbReference type="Proteomes" id="UP000266841"/>
    </source>
</evidence>
<evidence type="ECO:0000313" key="3">
    <source>
        <dbReference type="EMBL" id="EJK57968.1"/>
    </source>
</evidence>
<dbReference type="GO" id="GO:0009098">
    <property type="term" value="P:L-leucine biosynthetic process"/>
    <property type="evidence" value="ECO:0007669"/>
    <property type="project" value="InterPro"/>
</dbReference>
<organism evidence="3 4">
    <name type="scientific">Thalassiosira oceanica</name>
    <name type="common">Marine diatom</name>
    <dbReference type="NCBI Taxonomy" id="159749"/>
    <lineage>
        <taxon>Eukaryota</taxon>
        <taxon>Sar</taxon>
        <taxon>Stramenopiles</taxon>
        <taxon>Ochrophyta</taxon>
        <taxon>Bacillariophyta</taxon>
        <taxon>Coscinodiscophyceae</taxon>
        <taxon>Thalassiosirophycidae</taxon>
        <taxon>Thalassiosirales</taxon>
        <taxon>Thalassiosiraceae</taxon>
        <taxon>Thalassiosira</taxon>
    </lineage>
</organism>
<keyword evidence="4" id="KW-1185">Reference proteome</keyword>
<evidence type="ECO:0000259" key="2">
    <source>
        <dbReference type="Pfam" id="PF08502"/>
    </source>
</evidence>